<dbReference type="CDD" id="cd04651">
    <property type="entry name" value="LbH_G1P_AT_C"/>
    <property type="match status" value="1"/>
</dbReference>
<dbReference type="PANTHER" id="PTHR43523:SF6">
    <property type="entry name" value="GLYCOGEN BIOSYNTHESIS PROTEIN GLGD"/>
    <property type="match status" value="1"/>
</dbReference>
<dbReference type="Gene3D" id="3.90.550.10">
    <property type="entry name" value="Spore Coat Polysaccharide Biosynthesis Protein SpsA, Chain A"/>
    <property type="match status" value="1"/>
</dbReference>
<dbReference type="AlphaFoldDB" id="A0A4R3KDP7"/>
<dbReference type="RefSeq" id="WP_132769548.1">
    <property type="nucleotide sequence ID" value="NZ_SMAB01000014.1"/>
</dbReference>
<evidence type="ECO:0000259" key="3">
    <source>
        <dbReference type="Pfam" id="PF00483"/>
    </source>
</evidence>
<dbReference type="InterPro" id="IPR005835">
    <property type="entry name" value="NTP_transferase_dom"/>
</dbReference>
<evidence type="ECO:0000313" key="5">
    <source>
        <dbReference type="EMBL" id="TCS81079.1"/>
    </source>
</evidence>
<dbReference type="OrthoDB" id="9801810at2"/>
<keyword evidence="6" id="KW-1185">Reference proteome</keyword>
<dbReference type="GO" id="GO:0005978">
    <property type="term" value="P:glycogen biosynthetic process"/>
    <property type="evidence" value="ECO:0007669"/>
    <property type="project" value="UniProtKB-KW"/>
</dbReference>
<evidence type="ECO:0000313" key="6">
    <source>
        <dbReference type="Proteomes" id="UP000295788"/>
    </source>
</evidence>
<comment type="similarity">
    <text evidence="1">Belongs to the bacterial/plant glucose-1-phosphate adenylyltransferase family.</text>
</comment>
<evidence type="ECO:0000259" key="4">
    <source>
        <dbReference type="Pfam" id="PF24894"/>
    </source>
</evidence>
<dbReference type="Proteomes" id="UP000295788">
    <property type="component" value="Unassembled WGS sequence"/>
</dbReference>
<dbReference type="InterPro" id="IPR011004">
    <property type="entry name" value="Trimer_LpxA-like_sf"/>
</dbReference>
<evidence type="ECO:0000256" key="2">
    <source>
        <dbReference type="ARBA" id="ARBA00023056"/>
    </source>
</evidence>
<accession>A0A4R3KDP7</accession>
<organism evidence="5 6">
    <name type="scientific">Tepidibacillus fermentans</name>
    <dbReference type="NCBI Taxonomy" id="1281767"/>
    <lineage>
        <taxon>Bacteria</taxon>
        <taxon>Bacillati</taxon>
        <taxon>Bacillota</taxon>
        <taxon>Bacilli</taxon>
        <taxon>Bacillales</taxon>
        <taxon>Bacillaceae</taxon>
        <taxon>Tepidibacillus</taxon>
    </lineage>
</organism>
<dbReference type="InterPro" id="IPR056818">
    <property type="entry name" value="GlmU/GlgC-like_hexapep"/>
</dbReference>
<name>A0A4R3KDP7_9BACI</name>
<dbReference type="Pfam" id="PF24894">
    <property type="entry name" value="Hexapep_GlmU"/>
    <property type="match status" value="1"/>
</dbReference>
<gene>
    <name evidence="5" type="ORF">EDD72_11462</name>
</gene>
<reference evidence="5 6" key="1">
    <citation type="submission" date="2019-03" db="EMBL/GenBank/DDBJ databases">
        <title>Genomic Encyclopedia of Type Strains, Phase IV (KMG-IV): sequencing the most valuable type-strain genomes for metagenomic binning, comparative biology and taxonomic classification.</title>
        <authorList>
            <person name="Goeker M."/>
        </authorList>
    </citation>
    <scope>NUCLEOTIDE SEQUENCE [LARGE SCALE GENOMIC DNA]</scope>
    <source>
        <strain evidence="5 6">DSM 23802</strain>
    </source>
</reference>
<dbReference type="InterPro" id="IPR029044">
    <property type="entry name" value="Nucleotide-diphossugar_trans"/>
</dbReference>
<protein>
    <submittedName>
        <fullName evidence="5">Glucose-1-phosphate adenylyltransferase</fullName>
    </submittedName>
</protein>
<dbReference type="SUPFAM" id="SSF53448">
    <property type="entry name" value="Nucleotide-diphospho-sugar transferases"/>
    <property type="match status" value="1"/>
</dbReference>
<comment type="caution">
    <text evidence="5">The sequence shown here is derived from an EMBL/GenBank/DDBJ whole genome shotgun (WGS) entry which is preliminary data.</text>
</comment>
<dbReference type="EMBL" id="SMAB01000014">
    <property type="protein sequence ID" value="TCS81079.1"/>
    <property type="molecule type" value="Genomic_DNA"/>
</dbReference>
<dbReference type="InterPro" id="IPR011831">
    <property type="entry name" value="ADP-Glc_PPase"/>
</dbReference>
<dbReference type="SUPFAM" id="SSF51161">
    <property type="entry name" value="Trimeric LpxA-like enzymes"/>
    <property type="match status" value="1"/>
</dbReference>
<sequence length="371" mass="42557">MEEVMGVINLSNDRDQLNELTFHRSSASVPFGGRYRLIDFTLSNMVNSGIRDVSVFISNKYRSLMDHLGTGAEWDLDRKRGGLFILPPSFEHTSSPFKGDLQHFQDHIDFFYRGQQKYVILTGGNLVANMDFRPAFEYHQVSGADITVIYKKLDPDLDDDQSYRKMEIDEHRRIITIENESNRLKSNKSSLEIYIIEKQLLLDMIHTNTENGKYDFLQHCIIDNLHQLKIFGFEHKGYAVKIDSIESYYRHNLKLLSESHWHNLFSEPGPIYTKTKDEPPAKYLDGAEVSNSIVANGCLIEGKVENSILFRGVKVHKGAIIKNSIIMQKSEIGENTIIENVILDKEVFISPERKLIGTKDKPLVLGKKSMI</sequence>
<keyword evidence="2" id="KW-0320">Glycogen biosynthesis</keyword>
<feature type="domain" description="Glucose-1-phosphate adenylyltransferase/Bifunctional protein GlmU-like C-terminal hexapeptide" evidence="4">
    <location>
        <begin position="280"/>
        <end position="358"/>
    </location>
</feature>
<keyword evidence="5" id="KW-0548">Nucleotidyltransferase</keyword>
<dbReference type="NCBIfam" id="TIGR02092">
    <property type="entry name" value="glgD"/>
    <property type="match status" value="1"/>
</dbReference>
<dbReference type="InterPro" id="IPR011832">
    <property type="entry name" value="GlgDAde_trans"/>
</dbReference>
<dbReference type="PANTHER" id="PTHR43523">
    <property type="entry name" value="GLUCOSE-1-PHOSPHATE ADENYLYLTRANSFERASE-RELATED"/>
    <property type="match status" value="1"/>
</dbReference>
<dbReference type="Gene3D" id="2.160.10.10">
    <property type="entry name" value="Hexapeptide repeat proteins"/>
    <property type="match status" value="1"/>
</dbReference>
<keyword evidence="5" id="KW-0808">Transferase</keyword>
<feature type="domain" description="Nucleotidyl transferase" evidence="3">
    <location>
        <begin position="16"/>
        <end position="214"/>
    </location>
</feature>
<dbReference type="GO" id="GO:0008878">
    <property type="term" value="F:glucose-1-phosphate adenylyltransferase activity"/>
    <property type="evidence" value="ECO:0007669"/>
    <property type="project" value="InterPro"/>
</dbReference>
<dbReference type="Pfam" id="PF00483">
    <property type="entry name" value="NTP_transferase"/>
    <property type="match status" value="1"/>
</dbReference>
<evidence type="ECO:0000256" key="1">
    <source>
        <dbReference type="ARBA" id="ARBA00010443"/>
    </source>
</evidence>
<proteinExistence type="inferred from homology"/>
<dbReference type="CDD" id="cd02508">
    <property type="entry name" value="ADP_Glucose_PP"/>
    <property type="match status" value="1"/>
</dbReference>